<feature type="non-terminal residue" evidence="3">
    <location>
        <position position="1"/>
    </location>
</feature>
<sequence>RPWFYKQKPECAPEWEHLDVTFTPWRQGITITANNTEHKPSILDTPKNVLRALATKYSVVLLRGFREDQDLDTLARHLGDILMWPTGSTLELKQDGAAGLASRSHEPMAFHYDGMFKRIPDSDVLGDVPLYQFFQCFSPYPDPESQFGRTMFVDTRRLLAALPVVDVDRLRGMRMTAKTAANIMYGSAELIHEIDLICRHPISGEEILRFHEPWAADRTDYQPTYITIRKKDSNATEEEHLVEQQWCFDTLVPLLYHQDFNYAHKWQKGDFVISDNYAQLHSRTPVPQTGREIKRIHLN</sequence>
<evidence type="ECO:0000313" key="4">
    <source>
        <dbReference type="Proteomes" id="UP000243217"/>
    </source>
</evidence>
<name>A0A1V9YJN3_9STRA</name>
<dbReference type="PANTHER" id="PTHR37285">
    <property type="entry name" value="SPORE WALL MATURATION PROTEIN DIT1"/>
    <property type="match status" value="1"/>
</dbReference>
<dbReference type="InterPro" id="IPR003819">
    <property type="entry name" value="TauD/TfdA-like"/>
</dbReference>
<dbReference type="OrthoDB" id="64297at2759"/>
<dbReference type="GO" id="GO:0016491">
    <property type="term" value="F:oxidoreductase activity"/>
    <property type="evidence" value="ECO:0007669"/>
    <property type="project" value="UniProtKB-KW"/>
</dbReference>
<dbReference type="PANTHER" id="PTHR37285:SF5">
    <property type="entry name" value="SPORE WALL MATURATION PROTEIN DIT1"/>
    <property type="match status" value="1"/>
</dbReference>
<keyword evidence="4" id="KW-1185">Reference proteome</keyword>
<dbReference type="EMBL" id="JNBS01003610">
    <property type="protein sequence ID" value="OQR85886.1"/>
    <property type="molecule type" value="Genomic_DNA"/>
</dbReference>
<feature type="domain" description="TauD/TfdA-like" evidence="2">
    <location>
        <begin position="44"/>
        <end position="296"/>
    </location>
</feature>
<protein>
    <recommendedName>
        <fullName evidence="2">TauD/TfdA-like domain-containing protein</fullName>
    </recommendedName>
</protein>
<dbReference type="AlphaFoldDB" id="A0A1V9YJN3"/>
<evidence type="ECO:0000259" key="2">
    <source>
        <dbReference type="Pfam" id="PF02668"/>
    </source>
</evidence>
<dbReference type="Pfam" id="PF02668">
    <property type="entry name" value="TauD"/>
    <property type="match status" value="1"/>
</dbReference>
<evidence type="ECO:0000313" key="3">
    <source>
        <dbReference type="EMBL" id="OQR85886.1"/>
    </source>
</evidence>
<keyword evidence="1" id="KW-0560">Oxidoreductase</keyword>
<dbReference type="Gene3D" id="3.60.130.10">
    <property type="entry name" value="Clavaminate synthase-like"/>
    <property type="match status" value="1"/>
</dbReference>
<proteinExistence type="predicted"/>
<dbReference type="SUPFAM" id="SSF51197">
    <property type="entry name" value="Clavaminate synthase-like"/>
    <property type="match status" value="1"/>
</dbReference>
<gene>
    <name evidence="3" type="ORF">THRCLA_10619</name>
</gene>
<accession>A0A1V9YJN3</accession>
<reference evidence="3 4" key="1">
    <citation type="journal article" date="2014" name="Genome Biol. Evol.">
        <title>The secreted proteins of Achlya hypogyna and Thraustotheca clavata identify the ancestral oomycete secretome and reveal gene acquisitions by horizontal gene transfer.</title>
        <authorList>
            <person name="Misner I."/>
            <person name="Blouin N."/>
            <person name="Leonard G."/>
            <person name="Richards T.A."/>
            <person name="Lane C.E."/>
        </authorList>
    </citation>
    <scope>NUCLEOTIDE SEQUENCE [LARGE SCALE GENOMIC DNA]</scope>
    <source>
        <strain evidence="3 4">ATCC 34112</strain>
    </source>
</reference>
<dbReference type="InterPro" id="IPR007817">
    <property type="entry name" value="Isocyanide_synthase_DIT1"/>
</dbReference>
<dbReference type="Proteomes" id="UP000243217">
    <property type="component" value="Unassembled WGS sequence"/>
</dbReference>
<dbReference type="InterPro" id="IPR042098">
    <property type="entry name" value="TauD-like_sf"/>
</dbReference>
<comment type="caution">
    <text evidence="3">The sequence shown here is derived from an EMBL/GenBank/DDBJ whole genome shotgun (WGS) entry which is preliminary data.</text>
</comment>
<evidence type="ECO:0000256" key="1">
    <source>
        <dbReference type="ARBA" id="ARBA00023002"/>
    </source>
</evidence>
<dbReference type="STRING" id="74557.A0A1V9YJN3"/>
<organism evidence="3 4">
    <name type="scientific">Thraustotheca clavata</name>
    <dbReference type="NCBI Taxonomy" id="74557"/>
    <lineage>
        <taxon>Eukaryota</taxon>
        <taxon>Sar</taxon>
        <taxon>Stramenopiles</taxon>
        <taxon>Oomycota</taxon>
        <taxon>Saprolegniomycetes</taxon>
        <taxon>Saprolegniales</taxon>
        <taxon>Achlyaceae</taxon>
        <taxon>Thraustotheca</taxon>
    </lineage>
</organism>